<dbReference type="EMBL" id="CATOUU010000695">
    <property type="protein sequence ID" value="CAI9941718.1"/>
    <property type="molecule type" value="Genomic_DNA"/>
</dbReference>
<dbReference type="EMBL" id="CAXDID020000109">
    <property type="protein sequence ID" value="CAL6029290.1"/>
    <property type="molecule type" value="Genomic_DNA"/>
</dbReference>
<evidence type="ECO:0000313" key="1">
    <source>
        <dbReference type="EMBL" id="CAI9941718.1"/>
    </source>
</evidence>
<sequence>MDSIEREVNVSYVKPVSGNEQIKQVLIERLEEWVGRIKDCKAIFEETLHAE</sequence>
<evidence type="ECO:0000313" key="3">
    <source>
        <dbReference type="Proteomes" id="UP001642409"/>
    </source>
</evidence>
<dbReference type="Proteomes" id="UP001642409">
    <property type="component" value="Unassembled WGS sequence"/>
</dbReference>
<organism evidence="1">
    <name type="scientific">Hexamita inflata</name>
    <dbReference type="NCBI Taxonomy" id="28002"/>
    <lineage>
        <taxon>Eukaryota</taxon>
        <taxon>Metamonada</taxon>
        <taxon>Diplomonadida</taxon>
        <taxon>Hexamitidae</taxon>
        <taxon>Hexamitinae</taxon>
        <taxon>Hexamita</taxon>
    </lineage>
</organism>
<accession>A0AA86PQT1</accession>
<dbReference type="AlphaFoldDB" id="A0AA86PQT1"/>
<proteinExistence type="predicted"/>
<gene>
    <name evidence="1" type="ORF">HINF_LOCUS29363</name>
    <name evidence="2" type="ORF">HINF_LOCUS32220</name>
</gene>
<reference evidence="2 3" key="2">
    <citation type="submission" date="2024-07" db="EMBL/GenBank/DDBJ databases">
        <authorList>
            <person name="Akdeniz Z."/>
        </authorList>
    </citation>
    <scope>NUCLEOTIDE SEQUENCE [LARGE SCALE GENOMIC DNA]</scope>
</reference>
<protein>
    <submittedName>
        <fullName evidence="1">PCI domain-containing protein</fullName>
    </submittedName>
    <submittedName>
        <fullName evidence="2">PCI_domain-containing protein</fullName>
    </submittedName>
</protein>
<keyword evidence="3" id="KW-1185">Reference proteome</keyword>
<reference evidence="1" key="1">
    <citation type="submission" date="2023-06" db="EMBL/GenBank/DDBJ databases">
        <authorList>
            <person name="Kurt Z."/>
        </authorList>
    </citation>
    <scope>NUCLEOTIDE SEQUENCE</scope>
</reference>
<comment type="caution">
    <text evidence="1">The sequence shown here is derived from an EMBL/GenBank/DDBJ whole genome shotgun (WGS) entry which is preliminary data.</text>
</comment>
<name>A0AA86PQT1_9EUKA</name>
<evidence type="ECO:0000313" key="2">
    <source>
        <dbReference type="EMBL" id="CAL6029290.1"/>
    </source>
</evidence>